<evidence type="ECO:0000313" key="1">
    <source>
        <dbReference type="EMBL" id="RKF81909.1"/>
    </source>
</evidence>
<reference evidence="1 2" key="1">
    <citation type="journal article" date="2018" name="BMC Genomics">
        <title>Comparative genome analyses reveal sequence features reflecting distinct modes of host-adaptation between dicot and monocot powdery mildew.</title>
        <authorList>
            <person name="Wu Y."/>
            <person name="Ma X."/>
            <person name="Pan Z."/>
            <person name="Kale S.D."/>
            <person name="Song Y."/>
            <person name="King H."/>
            <person name="Zhang Q."/>
            <person name="Presley C."/>
            <person name="Deng X."/>
            <person name="Wei C.I."/>
            <person name="Xiao S."/>
        </authorList>
    </citation>
    <scope>NUCLEOTIDE SEQUENCE [LARGE SCALE GENOMIC DNA]</scope>
    <source>
        <strain evidence="1">UMSG3</strain>
    </source>
</reference>
<gene>
    <name evidence="1" type="ORF">GcM3_030010</name>
</gene>
<dbReference type="EMBL" id="MCBQ01003023">
    <property type="protein sequence ID" value="RKF81909.1"/>
    <property type="molecule type" value="Genomic_DNA"/>
</dbReference>
<accession>A0A420J515</accession>
<comment type="caution">
    <text evidence="1">The sequence shown here is derived from an EMBL/GenBank/DDBJ whole genome shotgun (WGS) entry which is preliminary data.</text>
</comment>
<dbReference type="Proteomes" id="UP000283383">
    <property type="component" value="Unassembled WGS sequence"/>
</dbReference>
<dbReference type="PANTHER" id="PTHR28181">
    <property type="entry name" value="UPF0655 PROTEIN YCR015C"/>
    <property type="match status" value="1"/>
</dbReference>
<dbReference type="Gene3D" id="3.90.1470.20">
    <property type="match status" value="1"/>
</dbReference>
<name>A0A420J515_9PEZI</name>
<dbReference type="STRING" id="62708.A0A420J515"/>
<proteinExistence type="predicted"/>
<protein>
    <submittedName>
        <fullName evidence="1">Pdp3-interacting factor 1</fullName>
    </submittedName>
</protein>
<dbReference type="InterPro" id="IPR023214">
    <property type="entry name" value="HAD_sf"/>
</dbReference>
<dbReference type="NCBIfam" id="TIGR01488">
    <property type="entry name" value="HAD-SF-IB"/>
    <property type="match status" value="1"/>
</dbReference>
<dbReference type="Pfam" id="PF12710">
    <property type="entry name" value="HAD"/>
    <property type="match status" value="1"/>
</dbReference>
<sequence>MAYPIGTQKKSTDMRLIPEQKKDNELRKLKKKMICFSDIVHSQGSSDFDGTIFLQDSGHVLFDAYGCGPSRRAILEAQINSGERSFRDVSEEMWASVNVPFENGFVSIKSSLEMDPDFRSFHQFCLSQDIPFHVISAGLKPILRKLLDEFLGELESATIDIVANEAIIPDEGMGWKPLWRHSTVLGHDKALSIQEARNNAKLECEDDTIPLIIFIGDGVSDLPAAREADVLFARRNLRLEEYCIEHNISYIPYDTFADIQREVKILIGENEKKTESREFSACFNQTADIWQNPNNKFCVPTFLASTSNCEEKIFLRPNEFSECTARTLNEGSIAA</sequence>
<keyword evidence="2" id="KW-1185">Reference proteome</keyword>
<evidence type="ECO:0000313" key="2">
    <source>
        <dbReference type="Proteomes" id="UP000283383"/>
    </source>
</evidence>
<dbReference type="SUPFAM" id="SSF56784">
    <property type="entry name" value="HAD-like"/>
    <property type="match status" value="1"/>
</dbReference>
<dbReference type="PANTHER" id="PTHR28181:SF2">
    <property type="entry name" value="PHOSPHORIC MONOESTER HYDROLASE"/>
    <property type="match status" value="1"/>
</dbReference>
<organism evidence="1 2">
    <name type="scientific">Golovinomyces cichoracearum</name>
    <dbReference type="NCBI Taxonomy" id="62708"/>
    <lineage>
        <taxon>Eukaryota</taxon>
        <taxon>Fungi</taxon>
        <taxon>Dikarya</taxon>
        <taxon>Ascomycota</taxon>
        <taxon>Pezizomycotina</taxon>
        <taxon>Leotiomycetes</taxon>
        <taxon>Erysiphales</taxon>
        <taxon>Erysiphaceae</taxon>
        <taxon>Golovinomyces</taxon>
    </lineage>
</organism>
<dbReference type="Gene3D" id="3.40.50.1000">
    <property type="entry name" value="HAD superfamily/HAD-like"/>
    <property type="match status" value="1"/>
</dbReference>
<dbReference type="AlphaFoldDB" id="A0A420J515"/>
<dbReference type="InterPro" id="IPR036412">
    <property type="entry name" value="HAD-like_sf"/>
</dbReference>
<dbReference type="InterPro" id="IPR050849">
    <property type="entry name" value="HAD-like_hydrolase_phosphatase"/>
</dbReference>